<proteinExistence type="predicted"/>
<gene>
    <name evidence="2" type="ORF">BaRGS_00033245</name>
</gene>
<evidence type="ECO:0000256" key="1">
    <source>
        <dbReference type="SAM" id="MobiDB-lite"/>
    </source>
</evidence>
<sequence>MVGRLQKLPSQEVIPALHDLDVGACPTDHVTPRSESTGFGQHGARLRERGRHNHKATLGEHRAVSRSGSLPLLEPIQPSATNLAVPRLSLEPMDSLPASPAAIRRADSWMSVGSCSSRRMNSTPRLPPIGGTEHVTTLKPTSQPQKRSPRDLDKDATGIDPVLCANEDPTDVRMLGRRRNAVVTSTPRSADSPA</sequence>
<reference evidence="2 3" key="1">
    <citation type="journal article" date="2023" name="Sci. Data">
        <title>Genome assembly of the Korean intertidal mud-creeper Batillaria attramentaria.</title>
        <authorList>
            <person name="Patra A.K."/>
            <person name="Ho P.T."/>
            <person name="Jun S."/>
            <person name="Lee S.J."/>
            <person name="Kim Y."/>
            <person name="Won Y.J."/>
        </authorList>
    </citation>
    <scope>NUCLEOTIDE SEQUENCE [LARGE SCALE GENOMIC DNA]</scope>
    <source>
        <strain evidence="2">Wonlab-2016</strain>
    </source>
</reference>
<evidence type="ECO:0000313" key="3">
    <source>
        <dbReference type="Proteomes" id="UP001519460"/>
    </source>
</evidence>
<feature type="compositionally biased region" description="Basic and acidic residues" evidence="1">
    <location>
        <begin position="148"/>
        <end position="157"/>
    </location>
</feature>
<feature type="region of interest" description="Disordered" evidence="1">
    <location>
        <begin position="114"/>
        <end position="166"/>
    </location>
</feature>
<feature type="compositionally biased region" description="Polar residues" evidence="1">
    <location>
        <begin position="114"/>
        <end position="124"/>
    </location>
</feature>
<protein>
    <submittedName>
        <fullName evidence="2">Uncharacterized protein</fullName>
    </submittedName>
</protein>
<keyword evidence="3" id="KW-1185">Reference proteome</keyword>
<name>A0ABD0JKF8_9CAEN</name>
<accession>A0ABD0JKF8</accession>
<comment type="caution">
    <text evidence="2">The sequence shown here is derived from an EMBL/GenBank/DDBJ whole genome shotgun (WGS) entry which is preliminary data.</text>
</comment>
<dbReference type="EMBL" id="JACVVK020000404">
    <property type="protein sequence ID" value="KAK7475489.1"/>
    <property type="molecule type" value="Genomic_DNA"/>
</dbReference>
<feature type="compositionally biased region" description="Polar residues" evidence="1">
    <location>
        <begin position="134"/>
        <end position="146"/>
    </location>
</feature>
<dbReference type="AlphaFoldDB" id="A0ABD0JKF8"/>
<dbReference type="Proteomes" id="UP001519460">
    <property type="component" value="Unassembled WGS sequence"/>
</dbReference>
<organism evidence="2 3">
    <name type="scientific">Batillaria attramentaria</name>
    <dbReference type="NCBI Taxonomy" id="370345"/>
    <lineage>
        <taxon>Eukaryota</taxon>
        <taxon>Metazoa</taxon>
        <taxon>Spiralia</taxon>
        <taxon>Lophotrochozoa</taxon>
        <taxon>Mollusca</taxon>
        <taxon>Gastropoda</taxon>
        <taxon>Caenogastropoda</taxon>
        <taxon>Sorbeoconcha</taxon>
        <taxon>Cerithioidea</taxon>
        <taxon>Batillariidae</taxon>
        <taxon>Batillaria</taxon>
    </lineage>
</organism>
<feature type="region of interest" description="Disordered" evidence="1">
    <location>
        <begin position="28"/>
        <end position="48"/>
    </location>
</feature>
<evidence type="ECO:0000313" key="2">
    <source>
        <dbReference type="EMBL" id="KAK7475489.1"/>
    </source>
</evidence>